<organism evidence="1 2">
    <name type="scientific">Aliivibrio fischeri</name>
    <name type="common">Vibrio fischeri</name>
    <dbReference type="NCBI Taxonomy" id="668"/>
    <lineage>
        <taxon>Bacteria</taxon>
        <taxon>Pseudomonadati</taxon>
        <taxon>Pseudomonadota</taxon>
        <taxon>Gammaproteobacteria</taxon>
        <taxon>Vibrionales</taxon>
        <taxon>Vibrionaceae</taxon>
        <taxon>Aliivibrio</taxon>
    </lineage>
</organism>
<proteinExistence type="predicted"/>
<gene>
    <name evidence="1" type="ORF">AFI02nite_40590</name>
</gene>
<sequence length="53" mass="6393">MKTFKKNRVDKAIQLAEHPTYRALHWYRDTRGNVVKRFTPITPYQTVTKKDML</sequence>
<accession>A0A510UMW8</accession>
<evidence type="ECO:0000313" key="2">
    <source>
        <dbReference type="Proteomes" id="UP000321787"/>
    </source>
</evidence>
<dbReference type="RefSeq" id="WP_186809514.1">
    <property type="nucleotide sequence ID" value="NZ_BJTZ01000055.1"/>
</dbReference>
<protein>
    <submittedName>
        <fullName evidence="1">Uncharacterized protein</fullName>
    </submittedName>
</protein>
<name>A0A510UMW8_ALIFS</name>
<reference evidence="1 2" key="1">
    <citation type="submission" date="2019-07" db="EMBL/GenBank/DDBJ databases">
        <title>Whole genome shotgun sequence of Aliivibrio fischeri NBRC 101058.</title>
        <authorList>
            <person name="Hosoyama A."/>
            <person name="Uohara A."/>
            <person name="Ohji S."/>
            <person name="Ichikawa N."/>
        </authorList>
    </citation>
    <scope>NUCLEOTIDE SEQUENCE [LARGE SCALE GENOMIC DNA]</scope>
    <source>
        <strain evidence="1 2">NBRC 101058</strain>
    </source>
</reference>
<dbReference type="EMBL" id="BJTZ01000055">
    <property type="protein sequence ID" value="GEK16023.1"/>
    <property type="molecule type" value="Genomic_DNA"/>
</dbReference>
<evidence type="ECO:0000313" key="1">
    <source>
        <dbReference type="EMBL" id="GEK16023.1"/>
    </source>
</evidence>
<comment type="caution">
    <text evidence="1">The sequence shown here is derived from an EMBL/GenBank/DDBJ whole genome shotgun (WGS) entry which is preliminary data.</text>
</comment>
<dbReference type="AlphaFoldDB" id="A0A510UMW8"/>
<dbReference type="Proteomes" id="UP000321787">
    <property type="component" value="Unassembled WGS sequence"/>
</dbReference>